<dbReference type="SUPFAM" id="SSF81324">
    <property type="entry name" value="Voltage-gated potassium channels"/>
    <property type="match status" value="1"/>
</dbReference>
<evidence type="ECO:0000256" key="1">
    <source>
        <dbReference type="SAM" id="Phobius"/>
    </source>
</evidence>
<dbReference type="AlphaFoldDB" id="A0A9W7CV47"/>
<dbReference type="GO" id="GO:0035725">
    <property type="term" value="P:sodium ion transmembrane transport"/>
    <property type="evidence" value="ECO:0007669"/>
    <property type="project" value="TreeGrafter"/>
</dbReference>
<dbReference type="Gene3D" id="1.10.287.630">
    <property type="entry name" value="Helix hairpin bin"/>
    <property type="match status" value="1"/>
</dbReference>
<proteinExistence type="predicted"/>
<dbReference type="Gene3D" id="1.10.287.70">
    <property type="match status" value="1"/>
</dbReference>
<name>A0A9W7CV47_9STRA</name>
<dbReference type="Gene3D" id="2.60.120.10">
    <property type="entry name" value="Jelly Rolls"/>
    <property type="match status" value="1"/>
</dbReference>
<sequence length="271" mass="31193">MRVANHIAEWVRYSRYPHLLGIVQLMWFVLLTAHYMACGWHIVANDNLFQGIQDQTVGEQYMADYYYAVSLIQGQGNAIGTWEENMYSSVAIIVGSVILAIVFGNVAMLVSNFNANETNYHRKMEAVYATMDKMDLPLGLRHRVNEYYTHVWLEYEVLDGGIAKCEKELTHTLRIENGLYKFMNLVVKVSFWEDCSPDFITQIVLNLEVRVYMPDDYVVRRREVGSVMMMINLGYCKLSKPIKDEKVHKSSAEGKMTPLLTLNDIGNHEEA</sequence>
<keyword evidence="1" id="KW-0812">Transmembrane</keyword>
<dbReference type="InterPro" id="IPR014710">
    <property type="entry name" value="RmlC-like_jellyroll"/>
</dbReference>
<keyword evidence="1" id="KW-1133">Transmembrane helix</keyword>
<keyword evidence="1" id="KW-0472">Membrane</keyword>
<dbReference type="GO" id="GO:0005249">
    <property type="term" value="F:voltage-gated potassium channel activity"/>
    <property type="evidence" value="ECO:0007669"/>
    <property type="project" value="TreeGrafter"/>
</dbReference>
<protein>
    <submittedName>
        <fullName evidence="3">Unnamed protein product</fullName>
    </submittedName>
</protein>
<evidence type="ECO:0000313" key="4">
    <source>
        <dbReference type="Proteomes" id="UP001165083"/>
    </source>
</evidence>
<dbReference type="GO" id="GO:0098855">
    <property type="term" value="C:HCN channel complex"/>
    <property type="evidence" value="ECO:0007669"/>
    <property type="project" value="TreeGrafter"/>
</dbReference>
<dbReference type="Proteomes" id="UP001165083">
    <property type="component" value="Unassembled WGS sequence"/>
</dbReference>
<keyword evidence="4" id="KW-1185">Reference proteome</keyword>
<dbReference type="PANTHER" id="PTHR45689:SF5">
    <property type="entry name" value="I[[H]] CHANNEL, ISOFORM E"/>
    <property type="match status" value="1"/>
</dbReference>
<dbReference type="PANTHER" id="PTHR45689">
    <property type="entry name" value="I[[H]] CHANNEL, ISOFORM E"/>
    <property type="match status" value="1"/>
</dbReference>
<comment type="caution">
    <text evidence="3">The sequence shown here is derived from an EMBL/GenBank/DDBJ whole genome shotgun (WGS) entry which is preliminary data.</text>
</comment>
<dbReference type="InterPro" id="IPR051413">
    <property type="entry name" value="K/Na_HCN_channel"/>
</dbReference>
<dbReference type="GO" id="GO:0003254">
    <property type="term" value="P:regulation of membrane depolarization"/>
    <property type="evidence" value="ECO:0007669"/>
    <property type="project" value="TreeGrafter"/>
</dbReference>
<feature type="transmembrane region" description="Helical" evidence="1">
    <location>
        <begin position="20"/>
        <end position="43"/>
    </location>
</feature>
<dbReference type="OrthoDB" id="432483at2759"/>
<feature type="domain" description="Cyclic nucleotide-binding" evidence="2">
    <location>
        <begin position="191"/>
        <end position="271"/>
    </location>
</feature>
<dbReference type="PROSITE" id="PS50042">
    <property type="entry name" value="CNMP_BINDING_3"/>
    <property type="match status" value="1"/>
</dbReference>
<dbReference type="InterPro" id="IPR018490">
    <property type="entry name" value="cNMP-bd_dom_sf"/>
</dbReference>
<evidence type="ECO:0000313" key="3">
    <source>
        <dbReference type="EMBL" id="GMF41627.1"/>
    </source>
</evidence>
<accession>A0A9W7CV47</accession>
<gene>
    <name evidence="3" type="ORF">Plil01_001668300</name>
</gene>
<dbReference type="InterPro" id="IPR000595">
    <property type="entry name" value="cNMP-bd_dom"/>
</dbReference>
<organism evidence="3 4">
    <name type="scientific">Phytophthora lilii</name>
    <dbReference type="NCBI Taxonomy" id="2077276"/>
    <lineage>
        <taxon>Eukaryota</taxon>
        <taxon>Sar</taxon>
        <taxon>Stramenopiles</taxon>
        <taxon>Oomycota</taxon>
        <taxon>Peronosporomycetes</taxon>
        <taxon>Peronosporales</taxon>
        <taxon>Peronosporaceae</taxon>
        <taxon>Phytophthora</taxon>
    </lineage>
</organism>
<feature type="transmembrane region" description="Helical" evidence="1">
    <location>
        <begin position="90"/>
        <end position="113"/>
    </location>
</feature>
<reference evidence="3" key="1">
    <citation type="submission" date="2023-04" db="EMBL/GenBank/DDBJ databases">
        <title>Phytophthora lilii NBRC 32176.</title>
        <authorList>
            <person name="Ichikawa N."/>
            <person name="Sato H."/>
            <person name="Tonouchi N."/>
        </authorList>
    </citation>
    <scope>NUCLEOTIDE SEQUENCE</scope>
    <source>
        <strain evidence="3">NBRC 32176</strain>
    </source>
</reference>
<dbReference type="EMBL" id="BSXW01002273">
    <property type="protein sequence ID" value="GMF41627.1"/>
    <property type="molecule type" value="Genomic_DNA"/>
</dbReference>
<dbReference type="SUPFAM" id="SSF51206">
    <property type="entry name" value="cAMP-binding domain-like"/>
    <property type="match status" value="1"/>
</dbReference>
<evidence type="ECO:0000259" key="2">
    <source>
        <dbReference type="PROSITE" id="PS50042"/>
    </source>
</evidence>